<dbReference type="EMBL" id="ML220113">
    <property type="protein sequence ID" value="TGZ83699.1"/>
    <property type="molecule type" value="Genomic_DNA"/>
</dbReference>
<comment type="similarity">
    <text evidence="2 12">Belongs to the glycosyl hydrolase 63 family.</text>
</comment>
<dbReference type="InterPro" id="IPR031631">
    <property type="entry name" value="Glyco_hydro_63N"/>
</dbReference>
<evidence type="ECO:0000313" key="19">
    <source>
        <dbReference type="Proteomes" id="UP000298138"/>
    </source>
</evidence>
<dbReference type="InterPro" id="IPR038518">
    <property type="entry name" value="Glyco_hydro_63N_sf"/>
</dbReference>
<evidence type="ECO:0000256" key="2">
    <source>
        <dbReference type="ARBA" id="ARBA00010833"/>
    </source>
</evidence>
<evidence type="ECO:0000256" key="4">
    <source>
        <dbReference type="ARBA" id="ARBA00022801"/>
    </source>
</evidence>
<keyword evidence="15" id="KW-0732">Signal</keyword>
<keyword evidence="5 12" id="KW-0256">Endoplasmic reticulum</keyword>
<feature type="signal peptide" evidence="15">
    <location>
        <begin position="1"/>
        <end position="24"/>
    </location>
</feature>
<evidence type="ECO:0000256" key="3">
    <source>
        <dbReference type="ARBA" id="ARBA00022692"/>
    </source>
</evidence>
<dbReference type="Pfam" id="PF16923">
    <property type="entry name" value="Glyco_hydro_63N"/>
    <property type="match status" value="1"/>
</dbReference>
<dbReference type="GO" id="GO:0005789">
    <property type="term" value="C:endoplasmic reticulum membrane"/>
    <property type="evidence" value="ECO:0007669"/>
    <property type="project" value="UniProtKB-SubCell"/>
</dbReference>
<keyword evidence="8" id="KW-0472">Membrane</keyword>
<dbReference type="Proteomes" id="UP000298138">
    <property type="component" value="Unassembled WGS sequence"/>
</dbReference>
<name>A0A4S2N3A4_9PEZI</name>
<dbReference type="InterPro" id="IPR008928">
    <property type="entry name" value="6-hairpin_glycosidase_sf"/>
</dbReference>
<gene>
    <name evidence="18" type="ORF">EX30DRAFT_315320</name>
</gene>
<keyword evidence="19" id="KW-1185">Reference proteome</keyword>
<comment type="catalytic activity">
    <reaction evidence="12">
        <text>N(4)-(alpha-D-Glc-(1-&gt;2)-alpha-D-Glc-(1-&gt;3)-alpha-D-Glc-(1-&gt;3)-alpha-D-Man-(1-&gt;2)-alpha-D-Man-(1-&gt;2)-alpha-D-Man-(1-&gt;3)-[alpha-D-Man-(1-&gt;2)-alpha-D-Man-(1-&gt;3)-[alpha-D-Man-(1-&gt;2)-alpha-D-Man-(1-&gt;6)]-alpha-D-Man-(1-&gt;6)]-beta-D-Man-(1-&gt;4)-beta-D-GlcNAc-(1-&gt;4)-beta-D-GlcNAc)-L-asparaginyl-[protein] + H2O = N(4)-(alpha-D-Glc-(1-&gt;3)-alpha-D-Glc-(1-&gt;3)-alpha-D-Man-(1-&gt;2)-alpha-D-Man-(1-&gt;2)-alpha-D-Man-(1-&gt;3)-[alpha-D-Man-(1-&gt;2)-alpha-D-Man-(1-&gt;3)-[alpha-D-Man-(1-&gt;2)-alpha-D-Man-(1-&gt;6)]-alpha-D-Man-(1-&gt;6)]-beta-D-Man-(1-&gt;4)-beta-D-GlcNAc-(1-&gt;4)-beta-D-GlcNAc)-L-asparaginyl-[protein] + beta-D-glucose</text>
        <dbReference type="Rhea" id="RHEA:55988"/>
        <dbReference type="Rhea" id="RHEA-COMP:12806"/>
        <dbReference type="Rhea" id="RHEA-COMP:14355"/>
        <dbReference type="ChEBI" id="CHEBI:15377"/>
        <dbReference type="ChEBI" id="CHEBI:15903"/>
        <dbReference type="ChEBI" id="CHEBI:59082"/>
        <dbReference type="ChEBI" id="CHEBI:132537"/>
        <dbReference type="EC" id="3.2.1.106"/>
    </reaction>
</comment>
<accession>A0A4S2N3A4</accession>
<sequence length="855" mass="98098">MLNTIHRMTSALALLGSVASTVAATDPVALQQQLAATSDQSLLWGPYNPGLYFGLRPRIPESFRAALMWTSVNDFESFQNGPRYQCRQEDGMKGYGWDEYDIRTGGKQVMHDVGNKVDIETSFVKVEGGENGGNWAVRVKGTIHKDAPKDHMVSVVWHMAHPELEQMVLTTPPESDQTGIKGPVKFKGALPKLGDFEVEVTEGPKSNRYPSEKESLKDEWKIRPLDRTMYASLGVPVEHYWKAEGYLVNNIQRHIQKMRERITDKTDAERPRPWQLFLLNNAYVNGNMHYVQKIFKGDFEFDILYSSGSAPEKMTSDVLTAKIKENHEKFEKRFSKVFKRSAPFTDAKYDEFSKALFSNLLGGIGYFYGDQIIDRSDADAYAEEDENFWEAINQARETAGEEGRTHEGPSELFTSIPSRPFFPRGFLWDEGYHLLPIADWDMDVALQIIQSWFNQMDSDGWIAREQILGEEARSRVPPEFQVQHPTHANPPTLTMVLDKLLDKLEQQASNSDLDLTNLPQAHLHNPTLAIQFLKTLYPLLKKNHAWYRSTQTGEITAYNRDAHSRTAAFRWRGRTPNHCLASGLDDYPRPQPPHPGELHVDLISWMASYTRSLKRIAHFINNTADATTYLKLEMRITKNIDALHWNPTHNAFCDVTFNDDTAESEHVCHRGYINLFPLLLETIDPYSKKLGLTMQLMEDSEELWTQYGLRSLSKSDPEYLTGENYWRGPIWININYLAINALRKYAAREGPYRERAARLYERLRSAVVENVWRQWRETGYAWEQYDPATGKGQRTAHFTGWTSLVVEIMSMPESVEVVKEEVVVDVAEEVKEKEEKEDVKEEEEVAATPEGHDEL</sequence>
<evidence type="ECO:0000256" key="13">
    <source>
        <dbReference type="RuleBase" id="RU369107"/>
    </source>
</evidence>
<comment type="pathway">
    <text evidence="13">Glycan metabolism; N-glycan degradation.</text>
</comment>
<dbReference type="EC" id="3.2.1.106" evidence="11 12"/>
<feature type="chain" id="PRO_5020452120" description="Mannosyl-oligosaccharide glucosidase" evidence="15">
    <location>
        <begin position="25"/>
        <end position="855"/>
    </location>
</feature>
<keyword evidence="10 12" id="KW-0326">Glycosidase</keyword>
<feature type="compositionally biased region" description="Basic and acidic residues" evidence="14">
    <location>
        <begin position="830"/>
        <end position="839"/>
    </location>
</feature>
<dbReference type="Gene3D" id="2.70.98.110">
    <property type="entry name" value="Glycosyl hydrolase family 63, N-terminal domain"/>
    <property type="match status" value="1"/>
</dbReference>
<evidence type="ECO:0000256" key="12">
    <source>
        <dbReference type="RuleBase" id="RU368089"/>
    </source>
</evidence>
<protein>
    <recommendedName>
        <fullName evidence="11 12">Mannosyl-oligosaccharide glucosidase</fullName>
        <ecNumber evidence="11 12">3.2.1.106</ecNumber>
    </recommendedName>
    <alternativeName>
        <fullName evidence="13">Glucosidase I</fullName>
    </alternativeName>
</protein>
<feature type="domain" description="Glycosyl hydrolase family 63 C-terminal" evidence="16">
    <location>
        <begin position="315"/>
        <end position="811"/>
    </location>
</feature>
<dbReference type="FunCoup" id="A0A4S2N3A4">
    <property type="interactions" value="594"/>
</dbReference>
<evidence type="ECO:0000259" key="16">
    <source>
        <dbReference type="Pfam" id="PF03200"/>
    </source>
</evidence>
<dbReference type="InterPro" id="IPR004888">
    <property type="entry name" value="Glycoside_hydrolase_63"/>
</dbReference>
<comment type="subcellular location">
    <subcellularLocation>
        <location evidence="1 12">Endoplasmic reticulum membrane</location>
        <topology evidence="1 12">Single-pass type II membrane protein</topology>
    </subcellularLocation>
</comment>
<dbReference type="OrthoDB" id="410058at2759"/>
<dbReference type="InParanoid" id="A0A4S2N3A4"/>
<keyword evidence="7" id="KW-1133">Transmembrane helix</keyword>
<comment type="function">
    <text evidence="12">Cleaves the distal alpha 1,2-linked glucose residue from the Glc(3)Man(9)GlcNAc(2) oligosaccharide precursor.</text>
</comment>
<evidence type="ECO:0000256" key="15">
    <source>
        <dbReference type="SAM" id="SignalP"/>
    </source>
</evidence>
<dbReference type="InterPro" id="IPR031335">
    <property type="entry name" value="Glyco_hydro_63_C"/>
</dbReference>
<evidence type="ECO:0000256" key="9">
    <source>
        <dbReference type="ARBA" id="ARBA00023180"/>
    </source>
</evidence>
<dbReference type="Pfam" id="PF03200">
    <property type="entry name" value="Glyco_hydro_63"/>
    <property type="match status" value="1"/>
</dbReference>
<dbReference type="Gene3D" id="1.50.10.10">
    <property type="match status" value="1"/>
</dbReference>
<dbReference type="GO" id="GO:0004573">
    <property type="term" value="F:Glc3Man9GlcNAc2 oligosaccharide glucosidase activity"/>
    <property type="evidence" value="ECO:0007669"/>
    <property type="project" value="UniProtKB-UniRule"/>
</dbReference>
<evidence type="ECO:0000313" key="18">
    <source>
        <dbReference type="EMBL" id="TGZ83699.1"/>
    </source>
</evidence>
<feature type="region of interest" description="Disordered" evidence="14">
    <location>
        <begin position="830"/>
        <end position="855"/>
    </location>
</feature>
<evidence type="ECO:0000256" key="14">
    <source>
        <dbReference type="SAM" id="MobiDB-lite"/>
    </source>
</evidence>
<evidence type="ECO:0000256" key="1">
    <source>
        <dbReference type="ARBA" id="ARBA00004648"/>
    </source>
</evidence>
<dbReference type="PANTHER" id="PTHR10412:SF11">
    <property type="entry name" value="MANNOSYL-OLIGOSACCHARIDE GLUCOSIDASE"/>
    <property type="match status" value="1"/>
</dbReference>
<evidence type="ECO:0000259" key="17">
    <source>
        <dbReference type="Pfam" id="PF16923"/>
    </source>
</evidence>
<evidence type="ECO:0000256" key="7">
    <source>
        <dbReference type="ARBA" id="ARBA00022989"/>
    </source>
</evidence>
<feature type="domain" description="Glycosyl hydrolase family 63 N-terminal" evidence="17">
    <location>
        <begin position="41"/>
        <end position="276"/>
    </location>
</feature>
<keyword evidence="9 13" id="KW-0325">Glycoprotein</keyword>
<evidence type="ECO:0000256" key="8">
    <source>
        <dbReference type="ARBA" id="ARBA00023136"/>
    </source>
</evidence>
<organism evidence="18 19">
    <name type="scientific">Ascodesmis nigricans</name>
    <dbReference type="NCBI Taxonomy" id="341454"/>
    <lineage>
        <taxon>Eukaryota</taxon>
        <taxon>Fungi</taxon>
        <taxon>Dikarya</taxon>
        <taxon>Ascomycota</taxon>
        <taxon>Pezizomycotina</taxon>
        <taxon>Pezizomycetes</taxon>
        <taxon>Pezizales</taxon>
        <taxon>Ascodesmidaceae</taxon>
        <taxon>Ascodesmis</taxon>
    </lineage>
</organism>
<dbReference type="InterPro" id="IPR012341">
    <property type="entry name" value="6hp_glycosidase-like_sf"/>
</dbReference>
<dbReference type="GO" id="GO:0006487">
    <property type="term" value="P:protein N-linked glycosylation"/>
    <property type="evidence" value="ECO:0007669"/>
    <property type="project" value="UniProtKB-UniRule"/>
</dbReference>
<evidence type="ECO:0000256" key="5">
    <source>
        <dbReference type="ARBA" id="ARBA00022824"/>
    </source>
</evidence>
<dbReference type="STRING" id="341454.A0A4S2N3A4"/>
<dbReference type="AlphaFoldDB" id="A0A4S2N3A4"/>
<reference evidence="18 19" key="1">
    <citation type="submission" date="2019-04" db="EMBL/GenBank/DDBJ databases">
        <title>Comparative genomics and transcriptomics to analyze fruiting body development in filamentous ascomycetes.</title>
        <authorList>
            <consortium name="DOE Joint Genome Institute"/>
            <person name="Lutkenhaus R."/>
            <person name="Traeger S."/>
            <person name="Breuer J."/>
            <person name="Kuo A."/>
            <person name="Lipzen A."/>
            <person name="Pangilinan J."/>
            <person name="Dilworth D."/>
            <person name="Sandor L."/>
            <person name="Poggeler S."/>
            <person name="Barry K."/>
            <person name="Grigoriev I.V."/>
            <person name="Nowrousian M."/>
        </authorList>
    </citation>
    <scope>NUCLEOTIDE SEQUENCE [LARGE SCALE GENOMIC DNA]</scope>
    <source>
        <strain evidence="18 19">CBS 389.68</strain>
    </source>
</reference>
<evidence type="ECO:0000256" key="11">
    <source>
        <dbReference type="ARBA" id="ARBA00038888"/>
    </source>
</evidence>
<evidence type="ECO:0000256" key="10">
    <source>
        <dbReference type="ARBA" id="ARBA00023295"/>
    </source>
</evidence>
<dbReference type="GO" id="GO:0009311">
    <property type="term" value="P:oligosaccharide metabolic process"/>
    <property type="evidence" value="ECO:0007669"/>
    <property type="project" value="UniProtKB-UniRule"/>
</dbReference>
<keyword evidence="3" id="KW-0812">Transmembrane</keyword>
<dbReference type="SUPFAM" id="SSF48208">
    <property type="entry name" value="Six-hairpin glycosidases"/>
    <property type="match status" value="1"/>
</dbReference>
<evidence type="ECO:0000256" key="6">
    <source>
        <dbReference type="ARBA" id="ARBA00022968"/>
    </source>
</evidence>
<proteinExistence type="inferred from homology"/>
<keyword evidence="6" id="KW-0735">Signal-anchor</keyword>
<keyword evidence="4 12" id="KW-0378">Hydrolase</keyword>
<dbReference type="PANTHER" id="PTHR10412">
    <property type="entry name" value="MANNOSYL-OLIGOSACCHARIDE GLUCOSIDASE"/>
    <property type="match status" value="1"/>
</dbReference>